<protein>
    <submittedName>
        <fullName evidence="1">Uncharacterized protein</fullName>
    </submittedName>
</protein>
<gene>
    <name evidence="1" type="ORF">A4W93_18470</name>
</gene>
<evidence type="ECO:0000313" key="1">
    <source>
        <dbReference type="EMBL" id="ARN21718.1"/>
    </source>
</evidence>
<keyword evidence="2" id="KW-1185">Reference proteome</keyword>
<accession>A0A1W6LC24</accession>
<dbReference type="KEGG" id="rgu:A4W93_18470"/>
<dbReference type="AlphaFoldDB" id="A0A1W6LC24"/>
<dbReference type="Proteomes" id="UP000193427">
    <property type="component" value="Chromosome"/>
</dbReference>
<organism evidence="1 2">
    <name type="scientific">Piscinibacter gummiphilus</name>
    <dbReference type="NCBI Taxonomy" id="946333"/>
    <lineage>
        <taxon>Bacteria</taxon>
        <taxon>Pseudomonadati</taxon>
        <taxon>Pseudomonadota</taxon>
        <taxon>Betaproteobacteria</taxon>
        <taxon>Burkholderiales</taxon>
        <taxon>Sphaerotilaceae</taxon>
        <taxon>Piscinibacter</taxon>
    </lineage>
</organism>
<dbReference type="RefSeq" id="WP_085752011.1">
    <property type="nucleotide sequence ID" value="NZ_CP015118.1"/>
</dbReference>
<reference evidence="1 2" key="1">
    <citation type="submission" date="2016-04" db="EMBL/GenBank/DDBJ databases">
        <title>Complete genome sequence of natural rubber-degrading, novel Gram-negative bacterium, Rhizobacter gummiphilus strain NS21.</title>
        <authorList>
            <person name="Tabata M."/>
            <person name="Kasai D."/>
            <person name="Fukuda M."/>
        </authorList>
    </citation>
    <scope>NUCLEOTIDE SEQUENCE [LARGE SCALE GENOMIC DNA]</scope>
    <source>
        <strain evidence="1 2">NS21</strain>
    </source>
</reference>
<evidence type="ECO:0000313" key="2">
    <source>
        <dbReference type="Proteomes" id="UP000193427"/>
    </source>
</evidence>
<dbReference type="EMBL" id="CP015118">
    <property type="protein sequence ID" value="ARN21718.1"/>
    <property type="molecule type" value="Genomic_DNA"/>
</dbReference>
<proteinExistence type="predicted"/>
<name>A0A1W6LC24_9BURK</name>
<sequence>MLGALGAVFNAGCASDPPAPPPYGLIYTETIESLATTANWRTLVVEGAGFNYLLDLDPQLAALLRSDLRTRLAADFGTAHLTPENRLELPVRLSVLATDLTEEEKARFPNTTPTLPGRRVLFDEKLTLKKFGKSELEIRPIGRSPPNTKYQIDVMGSYDQSPRFIRRARDPSPEITATGVIQAIPFTIVLLFNGGMPLK</sequence>
<dbReference type="STRING" id="946333.A4W93_18470"/>